<dbReference type="EMBL" id="BAUW01000017">
    <property type="protein sequence ID" value="GAE45130.1"/>
    <property type="molecule type" value="Genomic_DNA"/>
</dbReference>
<gene>
    <name evidence="2" type="ORF">JCM21738_1903</name>
</gene>
<proteinExistence type="predicted"/>
<dbReference type="PROSITE" id="PS51257">
    <property type="entry name" value="PROKAR_LIPOPROTEIN"/>
    <property type="match status" value="1"/>
</dbReference>
<evidence type="ECO:0000313" key="3">
    <source>
        <dbReference type="Proteomes" id="UP000018949"/>
    </source>
</evidence>
<name>W4RL25_9BACI</name>
<evidence type="ECO:0000313" key="2">
    <source>
        <dbReference type="EMBL" id="GAE45130.1"/>
    </source>
</evidence>
<feature type="signal peptide" evidence="1">
    <location>
        <begin position="1"/>
        <end position="31"/>
    </location>
</feature>
<dbReference type="AlphaFoldDB" id="W4RL25"/>
<protein>
    <recommendedName>
        <fullName evidence="4">Lipoprotein</fullName>
    </recommendedName>
</protein>
<dbReference type="InterPro" id="IPR019076">
    <property type="entry name" value="Spore_lipoprot_YhcN/YlaJ-like"/>
</dbReference>
<keyword evidence="3" id="KW-1185">Reference proteome</keyword>
<dbReference type="Pfam" id="PF09580">
    <property type="entry name" value="Spore_YhcN_YlaJ"/>
    <property type="match status" value="1"/>
</dbReference>
<comment type="caution">
    <text evidence="2">The sequence shown here is derived from an EMBL/GenBank/DDBJ whole genome shotgun (WGS) entry which is preliminary data.</text>
</comment>
<evidence type="ECO:0008006" key="4">
    <source>
        <dbReference type="Google" id="ProtNLM"/>
    </source>
</evidence>
<dbReference type="Proteomes" id="UP000018949">
    <property type="component" value="Unassembled WGS sequence"/>
</dbReference>
<sequence>MKHKKGLMMNMKQAVKFLAILIMLGAGTAGCSPFGKTSPDSRASMIQSVNPDPGATNDLEEKDLKLAKKVKKDIAALDEIYDVAVIAGKKEVLVAYKVKHLKRFGMKRIEKEINKKLEKNYPDEDFIVSSDYKIFIEAVELRERMKDPSFPDKKAEEQLQRIISLKKELT</sequence>
<reference evidence="2 3" key="1">
    <citation type="submission" date="2013-12" db="EMBL/GenBank/DDBJ databases">
        <title>NBRP : Genome information of microbial organism related human and environment.</title>
        <authorList>
            <person name="Hattori M."/>
            <person name="Oshima K."/>
            <person name="Inaba H."/>
            <person name="Suda W."/>
            <person name="Sakamoto M."/>
            <person name="Iino T."/>
            <person name="Kitahara M."/>
            <person name="Oshida Y."/>
            <person name="Iida T."/>
            <person name="Kudo T."/>
            <person name="Itoh T."/>
            <person name="Ahmed I."/>
            <person name="Ohkuma M."/>
        </authorList>
    </citation>
    <scope>NUCLEOTIDE SEQUENCE [LARGE SCALE GENOMIC DNA]</scope>
    <source>
        <strain evidence="2 3">JCM 21738</strain>
    </source>
</reference>
<feature type="chain" id="PRO_5004847360" description="Lipoprotein" evidence="1">
    <location>
        <begin position="32"/>
        <end position="170"/>
    </location>
</feature>
<keyword evidence="1" id="KW-0732">Signal</keyword>
<evidence type="ECO:0000256" key="1">
    <source>
        <dbReference type="SAM" id="SignalP"/>
    </source>
</evidence>
<accession>W4RL25</accession>
<organism evidence="2 3">
    <name type="scientific">Mesobacillus boroniphilus JCM 21738</name>
    <dbReference type="NCBI Taxonomy" id="1294265"/>
    <lineage>
        <taxon>Bacteria</taxon>
        <taxon>Bacillati</taxon>
        <taxon>Bacillota</taxon>
        <taxon>Bacilli</taxon>
        <taxon>Bacillales</taxon>
        <taxon>Bacillaceae</taxon>
        <taxon>Mesobacillus</taxon>
    </lineage>
</organism>
<dbReference type="eggNOG" id="ENOG5032T3F">
    <property type="taxonomic scope" value="Bacteria"/>
</dbReference>